<accession>S7IA41</accession>
<comment type="caution">
    <text evidence="1">The sequence shown here is derived from an EMBL/GenBank/DDBJ whole genome shotgun (WGS) entry which is preliminary data.</text>
</comment>
<protein>
    <submittedName>
        <fullName evidence="1">Uncharacterized protein</fullName>
    </submittedName>
</protein>
<dbReference type="PATRIC" id="fig|1336752.4.peg.123"/>
<reference evidence="1 2" key="1">
    <citation type="journal article" date="2013" name="Gut Pathog.">
        <title>Evidence of a new metabolic capacity in an emerging diarrheal pathogen: lessons from the draft genomes of Vibrio fluvialis strains PG41 and I21563.</title>
        <authorList>
            <person name="Khatri I."/>
            <person name="Mahajan S."/>
            <person name="Dureja C."/>
            <person name="Subramanian S."/>
            <person name="Raychaudhuri S."/>
        </authorList>
    </citation>
    <scope>NUCLEOTIDE SEQUENCE [LARGE SCALE GENOMIC DNA]</scope>
    <source>
        <strain evidence="1 2">PG41</strain>
    </source>
</reference>
<organism evidence="1 2">
    <name type="scientific">Vibrio fluvialis PG41</name>
    <dbReference type="NCBI Taxonomy" id="1336752"/>
    <lineage>
        <taxon>Bacteria</taxon>
        <taxon>Pseudomonadati</taxon>
        <taxon>Pseudomonadota</taxon>
        <taxon>Gammaproteobacteria</taxon>
        <taxon>Vibrionales</taxon>
        <taxon>Vibrionaceae</taxon>
        <taxon>Vibrio</taxon>
    </lineage>
</organism>
<dbReference type="Proteomes" id="UP000014854">
    <property type="component" value="Unassembled WGS sequence"/>
</dbReference>
<evidence type="ECO:0000313" key="1">
    <source>
        <dbReference type="EMBL" id="EPP24974.1"/>
    </source>
</evidence>
<gene>
    <name evidence="1" type="ORF">L910_0123</name>
</gene>
<dbReference type="AlphaFoldDB" id="S7IA41"/>
<name>S7IA41_VIBFL</name>
<sequence>MKLNADSTTQEYILGFLNNIFVGLHDSFSVNVKDSFSIKIERADGSVEKFEC</sequence>
<dbReference type="EMBL" id="ASXS01000001">
    <property type="protein sequence ID" value="EPP24974.1"/>
    <property type="molecule type" value="Genomic_DNA"/>
</dbReference>
<evidence type="ECO:0000313" key="2">
    <source>
        <dbReference type="Proteomes" id="UP000014854"/>
    </source>
</evidence>
<proteinExistence type="predicted"/>